<dbReference type="Proteomes" id="UP000692954">
    <property type="component" value="Unassembled WGS sequence"/>
</dbReference>
<sequence length="172" mass="20336">MAIALTWLLTGYLKVQVYSHIFIRFLLKILSQKFILILISQKSVIQLFYQSQKELSKIIMAQLKLIFKNQTQLTKYLITYTYSQVISQKFSANQITGDDIDQFFGIKAQRIITDLKLYSDPLLGFHVLYIWNHSKYKYKKIRTSTFQIKNSQLQNKFSSLEITFLYLVELPN</sequence>
<comment type="caution">
    <text evidence="1">The sequence shown here is derived from an EMBL/GenBank/DDBJ whole genome shotgun (WGS) entry which is preliminary data.</text>
</comment>
<protein>
    <submittedName>
        <fullName evidence="1">Uncharacterized protein</fullName>
    </submittedName>
</protein>
<accession>A0A8S1RWP1</accession>
<dbReference type="AlphaFoldDB" id="A0A8S1RWP1"/>
<keyword evidence="2" id="KW-1185">Reference proteome</keyword>
<name>A0A8S1RWP1_9CILI</name>
<gene>
    <name evidence="1" type="ORF">PSON_ATCC_30995.1.T4420001</name>
</gene>
<evidence type="ECO:0000313" key="2">
    <source>
        <dbReference type="Proteomes" id="UP000692954"/>
    </source>
</evidence>
<proteinExistence type="predicted"/>
<reference evidence="1" key="1">
    <citation type="submission" date="2021-01" db="EMBL/GenBank/DDBJ databases">
        <authorList>
            <consortium name="Genoscope - CEA"/>
            <person name="William W."/>
        </authorList>
    </citation>
    <scope>NUCLEOTIDE SEQUENCE</scope>
</reference>
<dbReference type="EMBL" id="CAJJDN010000442">
    <property type="protein sequence ID" value="CAD8131279.1"/>
    <property type="molecule type" value="Genomic_DNA"/>
</dbReference>
<evidence type="ECO:0000313" key="1">
    <source>
        <dbReference type="EMBL" id="CAD8131279.1"/>
    </source>
</evidence>
<organism evidence="1 2">
    <name type="scientific">Paramecium sonneborni</name>
    <dbReference type="NCBI Taxonomy" id="65129"/>
    <lineage>
        <taxon>Eukaryota</taxon>
        <taxon>Sar</taxon>
        <taxon>Alveolata</taxon>
        <taxon>Ciliophora</taxon>
        <taxon>Intramacronucleata</taxon>
        <taxon>Oligohymenophorea</taxon>
        <taxon>Peniculida</taxon>
        <taxon>Parameciidae</taxon>
        <taxon>Paramecium</taxon>
    </lineage>
</organism>